<dbReference type="InterPro" id="IPR013083">
    <property type="entry name" value="Znf_RING/FYVE/PHD"/>
</dbReference>
<gene>
    <name evidence="6" type="ORF">Zmor_018287</name>
</gene>
<dbReference type="PROSITE" id="PS50016">
    <property type="entry name" value="ZF_PHD_2"/>
    <property type="match status" value="1"/>
</dbReference>
<dbReference type="InterPro" id="IPR011011">
    <property type="entry name" value="Znf_FYVE_PHD"/>
</dbReference>
<dbReference type="SUPFAM" id="SSF57903">
    <property type="entry name" value="FYVE/PHD zinc finger"/>
    <property type="match status" value="1"/>
</dbReference>
<evidence type="ECO:0000256" key="3">
    <source>
        <dbReference type="ARBA" id="ARBA00022833"/>
    </source>
</evidence>
<keyword evidence="2 4" id="KW-0863">Zinc-finger</keyword>
<evidence type="ECO:0000259" key="5">
    <source>
        <dbReference type="PROSITE" id="PS50016"/>
    </source>
</evidence>
<evidence type="ECO:0000313" key="7">
    <source>
        <dbReference type="Proteomes" id="UP001168821"/>
    </source>
</evidence>
<evidence type="ECO:0000256" key="4">
    <source>
        <dbReference type="PROSITE-ProRule" id="PRU00146"/>
    </source>
</evidence>
<name>A0AA38IC32_9CUCU</name>
<comment type="caution">
    <text evidence="6">The sequence shown here is derived from an EMBL/GenBank/DDBJ whole genome shotgun (WGS) entry which is preliminary data.</text>
</comment>
<reference evidence="6" key="1">
    <citation type="journal article" date="2023" name="G3 (Bethesda)">
        <title>Whole genome assemblies of Zophobas morio and Tenebrio molitor.</title>
        <authorList>
            <person name="Kaur S."/>
            <person name="Stinson S.A."/>
            <person name="diCenzo G.C."/>
        </authorList>
    </citation>
    <scope>NUCLEOTIDE SEQUENCE</scope>
    <source>
        <strain evidence="6">QUZm001</strain>
    </source>
</reference>
<dbReference type="GO" id="GO:0008270">
    <property type="term" value="F:zinc ion binding"/>
    <property type="evidence" value="ECO:0007669"/>
    <property type="project" value="UniProtKB-KW"/>
</dbReference>
<proteinExistence type="predicted"/>
<dbReference type="Proteomes" id="UP001168821">
    <property type="component" value="Unassembled WGS sequence"/>
</dbReference>
<dbReference type="SMART" id="SM00249">
    <property type="entry name" value="PHD"/>
    <property type="match status" value="1"/>
</dbReference>
<feature type="domain" description="PHD-type" evidence="5">
    <location>
        <begin position="1"/>
        <end position="57"/>
    </location>
</feature>
<keyword evidence="3" id="KW-0862">Zinc</keyword>
<dbReference type="Gene3D" id="3.30.40.10">
    <property type="entry name" value="Zinc/RING finger domain, C3HC4 (zinc finger)"/>
    <property type="match status" value="1"/>
</dbReference>
<dbReference type="InterPro" id="IPR019787">
    <property type="entry name" value="Znf_PHD-finger"/>
</dbReference>
<accession>A0AA38IC32</accession>
<evidence type="ECO:0000256" key="2">
    <source>
        <dbReference type="ARBA" id="ARBA00022771"/>
    </source>
</evidence>
<dbReference type="AlphaFoldDB" id="A0AA38IC32"/>
<keyword evidence="7" id="KW-1185">Reference proteome</keyword>
<dbReference type="Pfam" id="PF00628">
    <property type="entry name" value="PHD"/>
    <property type="match status" value="1"/>
</dbReference>
<organism evidence="6 7">
    <name type="scientific">Zophobas morio</name>
    <dbReference type="NCBI Taxonomy" id="2755281"/>
    <lineage>
        <taxon>Eukaryota</taxon>
        <taxon>Metazoa</taxon>
        <taxon>Ecdysozoa</taxon>
        <taxon>Arthropoda</taxon>
        <taxon>Hexapoda</taxon>
        <taxon>Insecta</taxon>
        <taxon>Pterygota</taxon>
        <taxon>Neoptera</taxon>
        <taxon>Endopterygota</taxon>
        <taxon>Coleoptera</taxon>
        <taxon>Polyphaga</taxon>
        <taxon>Cucujiformia</taxon>
        <taxon>Tenebrionidae</taxon>
        <taxon>Zophobas</taxon>
    </lineage>
</organism>
<keyword evidence="1" id="KW-0479">Metal-binding</keyword>
<dbReference type="EMBL" id="JALNTZ010000005">
    <property type="protein sequence ID" value="KAJ3652309.1"/>
    <property type="molecule type" value="Genomic_DNA"/>
</dbReference>
<evidence type="ECO:0000256" key="1">
    <source>
        <dbReference type="ARBA" id="ARBA00022723"/>
    </source>
</evidence>
<protein>
    <recommendedName>
        <fullName evidence="5">PHD-type domain-containing protein</fullName>
    </recommendedName>
</protein>
<dbReference type="InterPro" id="IPR001965">
    <property type="entry name" value="Znf_PHD"/>
</dbReference>
<evidence type="ECO:0000313" key="6">
    <source>
        <dbReference type="EMBL" id="KAJ3652309.1"/>
    </source>
</evidence>
<dbReference type="PROSITE" id="PS01359">
    <property type="entry name" value="ZF_PHD_1"/>
    <property type="match status" value="1"/>
</dbReference>
<dbReference type="InterPro" id="IPR019786">
    <property type="entry name" value="Zinc_finger_PHD-type_CS"/>
</dbReference>
<sequence>MSGCSKCKSSKRDGLVGCEGVCNRWFHYSCVNLSDAEFKLLEKSRNLLYLCDSCKLVCNMYDKTYLQNISETTASLNTDVQSLHVKVDSFMDNQSVAINSQLQAFKKELLDCLNTKFQELKDSCSGNTGTVEFGNIKTSYAAVANNSKVASVMLLPKNQNQNIAVTKTDVLQAVDPVTAGVTFSDTKPGKNGSLIIKCINQEEATKISNIATDKLSENYVVKELPKPEPRLRIVGFTSEDLYKNGTLSNYIVVQNKHLFPGSQDCDIINFTQIKSKRSNDNNENRNVIRDSNSNKKYQTKFQALIQVDNAAYKSILHSGHLIVGLDYCLAYDAVEVRRCFNCCGFNHLSKQCSFRKPTCPRCSQEHSLNQCKSETLCCINCTIWNSTQSEKLPADHAASDIKNCRMYQRAVSDFKHNILSLE</sequence>